<gene>
    <name evidence="1" type="ORF">Slin15195_G125660</name>
</gene>
<dbReference type="AlphaFoldDB" id="A0A9Q9B8H6"/>
<accession>A0A9Q9B8H6</accession>
<name>A0A9Q9B8H6_9PEZI</name>
<dbReference type="EMBL" id="CP099429">
    <property type="protein sequence ID" value="USW59247.1"/>
    <property type="molecule type" value="Genomic_DNA"/>
</dbReference>
<organism evidence="1 2">
    <name type="scientific">Septoria linicola</name>
    <dbReference type="NCBI Taxonomy" id="215465"/>
    <lineage>
        <taxon>Eukaryota</taxon>
        <taxon>Fungi</taxon>
        <taxon>Dikarya</taxon>
        <taxon>Ascomycota</taxon>
        <taxon>Pezizomycotina</taxon>
        <taxon>Dothideomycetes</taxon>
        <taxon>Dothideomycetidae</taxon>
        <taxon>Mycosphaerellales</taxon>
        <taxon>Mycosphaerellaceae</taxon>
        <taxon>Septoria</taxon>
    </lineage>
</organism>
<sequence>MILRAKAITSSAAITADSPVMYATVPVTSQLDEVSALAASVISVDSCLNETTLAVRCTDSNALACVSASDAEVTIVNGSPWSYVALHSASMSGAELSAVQRCTTSGVYYARNGFGCEFAATIIVDELTITSTYGGLYGSTKPAFAGWGQIPITAGTEKLRPTIKVCSSQASTSSTAGAMAAPTASYDILKVMIPIGAALAGALA</sequence>
<proteinExistence type="predicted"/>
<keyword evidence="2" id="KW-1185">Reference proteome</keyword>
<protein>
    <submittedName>
        <fullName evidence="1">Uncharacterized protein</fullName>
    </submittedName>
</protein>
<evidence type="ECO:0000313" key="1">
    <source>
        <dbReference type="EMBL" id="USW59247.1"/>
    </source>
</evidence>
<dbReference type="Proteomes" id="UP001056384">
    <property type="component" value="Chromosome 12"/>
</dbReference>
<evidence type="ECO:0000313" key="2">
    <source>
        <dbReference type="Proteomes" id="UP001056384"/>
    </source>
</evidence>
<reference evidence="1" key="1">
    <citation type="submission" date="2022-06" db="EMBL/GenBank/DDBJ databases">
        <title>Complete genome sequences of two strains of the flax pathogen Septoria linicola.</title>
        <authorList>
            <person name="Lapalu N."/>
            <person name="Simon A."/>
            <person name="Demenou B."/>
            <person name="Paumier D."/>
            <person name="Guillot M.-P."/>
            <person name="Gout L."/>
            <person name="Valade R."/>
        </authorList>
    </citation>
    <scope>NUCLEOTIDE SEQUENCE</scope>
    <source>
        <strain evidence="1">SE15195</strain>
    </source>
</reference>